<name>A0A1I5EZH7_9BACT</name>
<proteinExistence type="predicted"/>
<accession>A0A1I5EZH7</accession>
<dbReference type="RefSeq" id="WP_245756382.1">
    <property type="nucleotide sequence ID" value="NZ_FOVW01000004.1"/>
</dbReference>
<gene>
    <name evidence="1" type="ORF">SAMN04488519_104138</name>
</gene>
<protein>
    <recommendedName>
        <fullName evidence="3">DUF4221 domain-containing protein</fullName>
    </recommendedName>
</protein>
<dbReference type="Proteomes" id="UP000199564">
    <property type="component" value="Unassembled WGS sequence"/>
</dbReference>
<evidence type="ECO:0008006" key="3">
    <source>
        <dbReference type="Google" id="ProtNLM"/>
    </source>
</evidence>
<evidence type="ECO:0000313" key="2">
    <source>
        <dbReference type="Proteomes" id="UP000199564"/>
    </source>
</evidence>
<organism evidence="1 2">
    <name type="scientific">Algoriphagus ornithinivorans</name>
    <dbReference type="NCBI Taxonomy" id="226506"/>
    <lineage>
        <taxon>Bacteria</taxon>
        <taxon>Pseudomonadati</taxon>
        <taxon>Bacteroidota</taxon>
        <taxon>Cytophagia</taxon>
        <taxon>Cytophagales</taxon>
        <taxon>Cyclobacteriaceae</taxon>
        <taxon>Algoriphagus</taxon>
    </lineage>
</organism>
<reference evidence="2" key="1">
    <citation type="submission" date="2016-10" db="EMBL/GenBank/DDBJ databases">
        <authorList>
            <person name="Varghese N."/>
            <person name="Submissions S."/>
        </authorList>
    </citation>
    <scope>NUCLEOTIDE SEQUENCE [LARGE SCALE GENOMIC DNA]</scope>
    <source>
        <strain evidence="2">DSM 15282</strain>
    </source>
</reference>
<sequence>MGYFKKKNFLIDTFVVDATGEIIFLKYQLFGSDKSKDDKYLFNFNLDDHTLEKINLDQLKLEEKLRFEKEGPNGTGHTVGKIKIHSENRIMINGMNYSSLFSLKGERLLKIYFENFSLGGHPMEGGEELRFSRELDTKTNRLYGIILRHKDKSFALGILHLNEYEITKMELSTFQKLPHYTFTNILPGGSMLNKSPEIEIEKFGSKIILSNQITNALMWYDTEMDSLFLRSYSSQLTANCKLKDYQLQHESDESFDAEYNRFLQEINFLAPFWDEKNQIFYRFSYKLIPIEDNINTELKWKVFLTALDKDLNLIGEISVPQLTKVPAKHFAKDGKIWIFENINDELAFQVIEIADSL</sequence>
<evidence type="ECO:0000313" key="1">
    <source>
        <dbReference type="EMBL" id="SFO16796.1"/>
    </source>
</evidence>
<dbReference type="Pfam" id="PF13970">
    <property type="entry name" value="DUF4221"/>
    <property type="match status" value="1"/>
</dbReference>
<dbReference type="AlphaFoldDB" id="A0A1I5EZH7"/>
<dbReference type="InterPro" id="IPR025316">
    <property type="entry name" value="DUF4221"/>
</dbReference>
<keyword evidence="2" id="KW-1185">Reference proteome</keyword>
<dbReference type="EMBL" id="FOVW01000004">
    <property type="protein sequence ID" value="SFO16796.1"/>
    <property type="molecule type" value="Genomic_DNA"/>
</dbReference>